<evidence type="ECO:0000313" key="1">
    <source>
        <dbReference type="EMBL" id="KAG9063026.1"/>
    </source>
</evidence>
<dbReference type="Proteomes" id="UP000707451">
    <property type="component" value="Unassembled WGS sequence"/>
</dbReference>
<proteinExistence type="predicted"/>
<organism evidence="1 2">
    <name type="scientific">Linnemannia hyalina</name>
    <dbReference type="NCBI Taxonomy" id="64524"/>
    <lineage>
        <taxon>Eukaryota</taxon>
        <taxon>Fungi</taxon>
        <taxon>Fungi incertae sedis</taxon>
        <taxon>Mucoromycota</taxon>
        <taxon>Mortierellomycotina</taxon>
        <taxon>Mortierellomycetes</taxon>
        <taxon>Mortierellales</taxon>
        <taxon>Mortierellaceae</taxon>
        <taxon>Linnemannia</taxon>
    </lineage>
</organism>
<keyword evidence="2" id="KW-1185">Reference proteome</keyword>
<sequence>MILLYKKGEASQLSNWRFAAGRHIADNGMVLNNLRDYCRNRKLKHVGVLLD</sequence>
<gene>
    <name evidence="1" type="ORF">KI688_004626</name>
</gene>
<name>A0A9P8BPL5_9FUNG</name>
<dbReference type="AlphaFoldDB" id="A0A9P8BPL5"/>
<evidence type="ECO:0000313" key="2">
    <source>
        <dbReference type="Proteomes" id="UP000707451"/>
    </source>
</evidence>
<comment type="caution">
    <text evidence="1">The sequence shown here is derived from an EMBL/GenBank/DDBJ whole genome shotgun (WGS) entry which is preliminary data.</text>
</comment>
<dbReference type="OrthoDB" id="2272983at2759"/>
<protein>
    <submittedName>
        <fullName evidence="1">Uncharacterized protein</fullName>
    </submittedName>
</protein>
<dbReference type="EMBL" id="JAHRHY010000017">
    <property type="protein sequence ID" value="KAG9063026.1"/>
    <property type="molecule type" value="Genomic_DNA"/>
</dbReference>
<accession>A0A9P8BPL5</accession>
<reference evidence="1" key="1">
    <citation type="submission" date="2021-06" db="EMBL/GenBank/DDBJ databases">
        <title>Genome Sequence of Mortierella hyaline Strain SCG-10, a Cold-Adapted, Nitrate-Reducing Fungus Isolated from Soil in Minnesota, USA.</title>
        <authorList>
            <person name="Aldossari N."/>
        </authorList>
    </citation>
    <scope>NUCLEOTIDE SEQUENCE</scope>
    <source>
        <strain evidence="1">SCG-10</strain>
    </source>
</reference>